<keyword evidence="2 13" id="KW-0963">Cytoplasm</keyword>
<proteinExistence type="inferred from homology"/>
<keyword evidence="8 13" id="KW-0460">Magnesium</keyword>
<accession>A0A0G1Y0A2</accession>
<dbReference type="GO" id="GO:0005737">
    <property type="term" value="C:cytoplasm"/>
    <property type="evidence" value="ECO:0007669"/>
    <property type="project" value="UniProtKB-SubCell"/>
</dbReference>
<keyword evidence="9 13" id="KW-0238">DNA-binding</keyword>
<comment type="subunit">
    <text evidence="13">Homodimer which binds Holliday junction (HJ) DNA. The HJ becomes 2-fold symmetrical on binding to RuvC with unstacked arms; it has a different conformation from HJ DNA in complex with RuvA. In the full resolvosome a probable DNA-RuvA(4)-RuvB(12)-RuvC(2) complex forms which resolves the HJ.</text>
</comment>
<evidence type="ECO:0000256" key="5">
    <source>
        <dbReference type="ARBA" id="ARBA00022759"/>
    </source>
</evidence>
<evidence type="ECO:0000256" key="4">
    <source>
        <dbReference type="ARBA" id="ARBA00022723"/>
    </source>
</evidence>
<dbReference type="CDD" id="cd16962">
    <property type="entry name" value="RuvC"/>
    <property type="match status" value="1"/>
</dbReference>
<evidence type="ECO:0000256" key="10">
    <source>
        <dbReference type="ARBA" id="ARBA00023172"/>
    </source>
</evidence>
<keyword evidence="11 13" id="KW-0234">DNA repair</keyword>
<comment type="catalytic activity">
    <reaction evidence="12 13">
        <text>Endonucleolytic cleavage at a junction such as a reciprocal single-stranded crossover between two homologous DNA duplexes (Holliday junction).</text>
        <dbReference type="EC" id="3.1.21.10"/>
    </reaction>
</comment>
<keyword evidence="7 13" id="KW-0378">Hydrolase</keyword>
<dbReference type="GO" id="GO:0048476">
    <property type="term" value="C:Holliday junction resolvase complex"/>
    <property type="evidence" value="ECO:0007669"/>
    <property type="project" value="UniProtKB-UniRule"/>
</dbReference>
<dbReference type="GO" id="GO:0003677">
    <property type="term" value="F:DNA binding"/>
    <property type="evidence" value="ECO:0007669"/>
    <property type="project" value="UniProtKB-KW"/>
</dbReference>
<keyword evidence="5 13" id="KW-0255">Endonuclease</keyword>
<comment type="function">
    <text evidence="13">The RuvA-RuvB-RuvC complex processes Holliday junction (HJ) DNA during genetic recombination and DNA repair. Endonuclease that resolves HJ intermediates. Cleaves cruciform DNA by making single-stranded nicks across the HJ at symmetrical positions within the homologous arms, yielding a 5'-phosphate and a 3'-hydroxyl group; requires a central core of homology in the junction. The consensus cleavage sequence is 5'-(A/T)TT(C/G)-3'. Cleavage occurs on the 3'-side of the TT dinucleotide at the point of strand exchange. HJ branch migration catalyzed by RuvA-RuvB allows RuvC to scan DNA until it finds its consensus sequence, where it cleaves and resolves the cruciform DNA.</text>
</comment>
<dbReference type="EMBL" id="LCRM01000020">
    <property type="protein sequence ID" value="KKW36621.1"/>
    <property type="molecule type" value="Genomic_DNA"/>
</dbReference>
<dbReference type="Proteomes" id="UP000034290">
    <property type="component" value="Unassembled WGS sequence"/>
</dbReference>
<dbReference type="GO" id="GO:0008821">
    <property type="term" value="F:crossover junction DNA endonuclease activity"/>
    <property type="evidence" value="ECO:0007669"/>
    <property type="project" value="UniProtKB-UniRule"/>
</dbReference>
<dbReference type="InterPro" id="IPR012337">
    <property type="entry name" value="RNaseH-like_sf"/>
</dbReference>
<feature type="binding site" evidence="13">
    <location>
        <position position="354"/>
    </location>
    <ligand>
        <name>Mg(2+)</name>
        <dbReference type="ChEBI" id="CHEBI:18420"/>
        <label>2</label>
    </ligand>
</feature>
<keyword evidence="6 13" id="KW-0227">DNA damage</keyword>
<evidence type="ECO:0000256" key="7">
    <source>
        <dbReference type="ARBA" id="ARBA00022801"/>
    </source>
</evidence>
<evidence type="ECO:0000256" key="12">
    <source>
        <dbReference type="ARBA" id="ARBA00029354"/>
    </source>
</evidence>
<dbReference type="InterPro" id="IPR036397">
    <property type="entry name" value="RNaseH_sf"/>
</dbReference>
<feature type="active site" evidence="13">
    <location>
        <position position="294"/>
    </location>
</feature>
<evidence type="ECO:0000313" key="15">
    <source>
        <dbReference type="EMBL" id="KKW36621.1"/>
    </source>
</evidence>
<comment type="similarity">
    <text evidence="1 13">Belongs to the RuvC family.</text>
</comment>
<evidence type="ECO:0000256" key="1">
    <source>
        <dbReference type="ARBA" id="ARBA00009518"/>
    </source>
</evidence>
<feature type="binding site" evidence="13">
    <location>
        <position position="427"/>
    </location>
    <ligand>
        <name>Mg(2+)</name>
        <dbReference type="ChEBI" id="CHEBI:18420"/>
        <label>1</label>
    </ligand>
</feature>
<protein>
    <recommendedName>
        <fullName evidence="13 14">Crossover junction endodeoxyribonuclease RuvC</fullName>
        <ecNumber evidence="13 14">3.1.21.10</ecNumber>
    </recommendedName>
    <alternativeName>
        <fullName evidence="13">Holliday junction nuclease RuvC</fullName>
    </alternativeName>
    <alternativeName>
        <fullName evidence="13">Holliday junction resolvase RuvC</fullName>
    </alternativeName>
</protein>
<dbReference type="SUPFAM" id="SSF53098">
    <property type="entry name" value="Ribonuclease H-like"/>
    <property type="match status" value="1"/>
</dbReference>
<dbReference type="GO" id="GO:0006281">
    <property type="term" value="P:DNA repair"/>
    <property type="evidence" value="ECO:0007669"/>
    <property type="project" value="UniProtKB-UniRule"/>
</dbReference>
<dbReference type="HAMAP" id="MF_00034">
    <property type="entry name" value="RuvC"/>
    <property type="match status" value="1"/>
</dbReference>
<dbReference type="EC" id="3.1.21.10" evidence="13 14"/>
<reference evidence="15 16" key="1">
    <citation type="journal article" date="2015" name="Nature">
        <title>rRNA introns, odd ribosomes, and small enigmatic genomes across a large radiation of phyla.</title>
        <authorList>
            <person name="Brown C.T."/>
            <person name="Hug L.A."/>
            <person name="Thomas B.C."/>
            <person name="Sharon I."/>
            <person name="Castelle C.J."/>
            <person name="Singh A."/>
            <person name="Wilkins M.J."/>
            <person name="Williams K.H."/>
            <person name="Banfield J.F."/>
        </authorList>
    </citation>
    <scope>NUCLEOTIDE SEQUENCE [LARGE SCALE GENOMIC DNA]</scope>
</reference>
<evidence type="ECO:0000256" key="11">
    <source>
        <dbReference type="ARBA" id="ARBA00023204"/>
    </source>
</evidence>
<dbReference type="Gene3D" id="3.30.420.10">
    <property type="entry name" value="Ribonuclease H-like superfamily/Ribonuclease H"/>
    <property type="match status" value="1"/>
</dbReference>
<feature type="binding site" evidence="13">
    <location>
        <position position="294"/>
    </location>
    <ligand>
        <name>Mg(2+)</name>
        <dbReference type="ChEBI" id="CHEBI:18420"/>
        <label>1</label>
    </ligand>
</feature>
<comment type="cofactor">
    <cofactor evidence="13">
        <name>Mg(2+)</name>
        <dbReference type="ChEBI" id="CHEBI:18420"/>
    </cofactor>
    <text evidence="13">Binds 2 Mg(2+) ion per subunit.</text>
</comment>
<dbReference type="Pfam" id="PF02075">
    <property type="entry name" value="RuvC"/>
    <property type="match status" value="1"/>
</dbReference>
<dbReference type="PANTHER" id="PTHR30194">
    <property type="entry name" value="CROSSOVER JUNCTION ENDODEOXYRIBONUCLEASE RUVC"/>
    <property type="match status" value="1"/>
</dbReference>
<comment type="caution">
    <text evidence="15">The sequence shown here is derived from an EMBL/GenBank/DDBJ whole genome shotgun (WGS) entry which is preliminary data.</text>
</comment>
<organism evidence="15 16">
    <name type="scientific">Candidatus Giovannonibacteria bacterium GW2011_GWA2_53_7</name>
    <dbReference type="NCBI Taxonomy" id="1618650"/>
    <lineage>
        <taxon>Bacteria</taxon>
        <taxon>Candidatus Giovannoniibacteriota</taxon>
    </lineage>
</organism>
<keyword evidence="4 13" id="KW-0479">Metal-binding</keyword>
<evidence type="ECO:0000256" key="8">
    <source>
        <dbReference type="ARBA" id="ARBA00022842"/>
    </source>
</evidence>
<evidence type="ECO:0000256" key="2">
    <source>
        <dbReference type="ARBA" id="ARBA00022490"/>
    </source>
</evidence>
<evidence type="ECO:0000256" key="9">
    <source>
        <dbReference type="ARBA" id="ARBA00023125"/>
    </source>
</evidence>
<dbReference type="NCBIfam" id="TIGR00228">
    <property type="entry name" value="ruvC"/>
    <property type="match status" value="1"/>
</dbReference>
<keyword evidence="3 13" id="KW-0540">Nuclease</keyword>
<evidence type="ECO:0000256" key="3">
    <source>
        <dbReference type="ARBA" id="ARBA00022722"/>
    </source>
</evidence>
<dbReference type="GO" id="GO:0006310">
    <property type="term" value="P:DNA recombination"/>
    <property type="evidence" value="ECO:0007669"/>
    <property type="project" value="UniProtKB-UniRule"/>
</dbReference>
<gene>
    <name evidence="13" type="primary">ruvC</name>
    <name evidence="15" type="ORF">UY81_C0020G0004</name>
</gene>
<evidence type="ECO:0000256" key="6">
    <source>
        <dbReference type="ARBA" id="ARBA00022763"/>
    </source>
</evidence>
<dbReference type="PRINTS" id="PR00696">
    <property type="entry name" value="RSOLVASERUVC"/>
</dbReference>
<dbReference type="PANTHER" id="PTHR30194:SF3">
    <property type="entry name" value="CROSSOVER JUNCTION ENDODEOXYRIBONUCLEASE RUVC"/>
    <property type="match status" value="1"/>
</dbReference>
<name>A0A0G1Y0A2_9BACT</name>
<dbReference type="FunFam" id="3.30.420.10:FF:000002">
    <property type="entry name" value="Crossover junction endodeoxyribonuclease RuvC"/>
    <property type="match status" value="1"/>
</dbReference>
<evidence type="ECO:0000313" key="16">
    <source>
        <dbReference type="Proteomes" id="UP000034290"/>
    </source>
</evidence>
<sequence>MAIMLLAQKQSIEDLVAENLAKNPYSTGPQLVAMVNKTREDTTKQAVYTALKALIQSEVVAKVGHTYFLSRVWLTKIERLFQVQKEKELVRDAIFDLKDSESISYHFPNLLTCDTYWAHVFELLMDWMPENRPLCGYMPHEWFAIGREDVERNIFKAHEAKKKHMFYTIGGTTALDMLFKRRWQNAFVSVHVAQDIDFPRTYYLHVFEDFLIEVFVPEELARAIDAFYEQHTALTDDSRAFFDTLITQKSPVRMKISRKSKKAAHLRKKLLKHFYVPRNLNGSTMGAMKVLAIDPGYGRCGVAVVEKENGREQLLYSNCIETAGSDAFPERLAAVAAECARLLKLHAPDCMAIEKLFFAKNQKTAMHVAEVRGALIQIAAENDIPIFEYSPGEVKSATTGSGRADKQQIAAMVRLLIKMEKPVRHDDEYDAIAIGITHLARARAPLSK</sequence>
<dbReference type="AlphaFoldDB" id="A0A0G1Y0A2"/>
<evidence type="ECO:0000256" key="14">
    <source>
        <dbReference type="NCBIfam" id="TIGR00228"/>
    </source>
</evidence>
<keyword evidence="10 13" id="KW-0233">DNA recombination</keyword>
<dbReference type="GO" id="GO:0000287">
    <property type="term" value="F:magnesium ion binding"/>
    <property type="evidence" value="ECO:0007669"/>
    <property type="project" value="UniProtKB-UniRule"/>
</dbReference>
<feature type="active site" evidence="13">
    <location>
        <position position="427"/>
    </location>
</feature>
<dbReference type="InterPro" id="IPR002176">
    <property type="entry name" value="X-over_junc_endoDNase_RuvC"/>
</dbReference>
<feature type="active site" evidence="13">
    <location>
        <position position="354"/>
    </location>
</feature>
<evidence type="ECO:0000256" key="13">
    <source>
        <dbReference type="HAMAP-Rule" id="MF_00034"/>
    </source>
</evidence>
<comment type="subcellular location">
    <subcellularLocation>
        <location evidence="13">Cytoplasm</location>
    </subcellularLocation>
</comment>